<dbReference type="Proteomes" id="UP000291838">
    <property type="component" value="Unassembled WGS sequence"/>
</dbReference>
<protein>
    <submittedName>
        <fullName evidence="1">Uncharacterized protein</fullName>
    </submittedName>
</protein>
<evidence type="ECO:0000313" key="2">
    <source>
        <dbReference type="Proteomes" id="UP000291838"/>
    </source>
</evidence>
<evidence type="ECO:0000313" key="1">
    <source>
        <dbReference type="EMBL" id="RYB88719.1"/>
    </source>
</evidence>
<sequence length="183" mass="19783">MTWTSHHRRADVLRDVIRTVDERQRTDTPADLPMDVEGVAETFGDELSLLGALQLRWHTRLAGHVERRLSDQPLDLEGAVALAWLSAAEDMPGTRAVLDHYAAHPTDAEMARVMTVATGKEHEMLALMAGRASAPGPAAQQVGRAIELGARTSYVPGRRQRSTSHPGTGPTSLVGRLKAVLAA</sequence>
<name>A0A4Q2RM82_9ACTN</name>
<dbReference type="RefSeq" id="WP_129478979.1">
    <property type="nucleotide sequence ID" value="NZ_SDWS01000011.1"/>
</dbReference>
<reference evidence="1 2" key="1">
    <citation type="submission" date="2019-01" db="EMBL/GenBank/DDBJ databases">
        <title>Novel species of Nocardioides.</title>
        <authorList>
            <person name="Liu Q."/>
            <person name="Xin Y.-H."/>
        </authorList>
    </citation>
    <scope>NUCLEOTIDE SEQUENCE [LARGE SCALE GENOMIC DNA]</scope>
    <source>
        <strain evidence="1 2">HLT3-15</strain>
    </source>
</reference>
<keyword evidence="2" id="KW-1185">Reference proteome</keyword>
<dbReference type="OrthoDB" id="3773711at2"/>
<accession>A0A4Q2RM82</accession>
<dbReference type="AlphaFoldDB" id="A0A4Q2RM82"/>
<organism evidence="1 2">
    <name type="scientific">Nocardioides glacieisoli</name>
    <dbReference type="NCBI Taxonomy" id="1168730"/>
    <lineage>
        <taxon>Bacteria</taxon>
        <taxon>Bacillati</taxon>
        <taxon>Actinomycetota</taxon>
        <taxon>Actinomycetes</taxon>
        <taxon>Propionibacteriales</taxon>
        <taxon>Nocardioidaceae</taxon>
        <taxon>Nocardioides</taxon>
    </lineage>
</organism>
<gene>
    <name evidence="1" type="ORF">EUA06_19700</name>
</gene>
<proteinExistence type="predicted"/>
<dbReference type="EMBL" id="SDWS01000011">
    <property type="protein sequence ID" value="RYB88719.1"/>
    <property type="molecule type" value="Genomic_DNA"/>
</dbReference>
<comment type="caution">
    <text evidence="1">The sequence shown here is derived from an EMBL/GenBank/DDBJ whole genome shotgun (WGS) entry which is preliminary data.</text>
</comment>